<dbReference type="Pfam" id="PF12851">
    <property type="entry name" value="Tet_JBP"/>
    <property type="match status" value="1"/>
</dbReference>
<evidence type="ECO:0000256" key="2">
    <source>
        <dbReference type="ARBA" id="ARBA00022723"/>
    </source>
</evidence>
<reference evidence="7" key="1">
    <citation type="journal article" date="2020" name="New Phytol.">
        <title>Comparative genomics reveals dynamic genome evolution in host specialist ectomycorrhizal fungi.</title>
        <authorList>
            <person name="Lofgren L.A."/>
            <person name="Nguyen N.H."/>
            <person name="Vilgalys R."/>
            <person name="Ruytinx J."/>
            <person name="Liao H.L."/>
            <person name="Branco S."/>
            <person name="Kuo A."/>
            <person name="LaButti K."/>
            <person name="Lipzen A."/>
            <person name="Andreopoulos W."/>
            <person name="Pangilinan J."/>
            <person name="Riley R."/>
            <person name="Hundley H."/>
            <person name="Na H."/>
            <person name="Barry K."/>
            <person name="Grigoriev I.V."/>
            <person name="Stajich J.E."/>
            <person name="Kennedy P.G."/>
        </authorList>
    </citation>
    <scope>NUCLEOTIDE SEQUENCE</scope>
    <source>
        <strain evidence="7">S12</strain>
    </source>
</reference>
<organism evidence="7 8">
    <name type="scientific">Suillus plorans</name>
    <dbReference type="NCBI Taxonomy" id="116603"/>
    <lineage>
        <taxon>Eukaryota</taxon>
        <taxon>Fungi</taxon>
        <taxon>Dikarya</taxon>
        <taxon>Basidiomycota</taxon>
        <taxon>Agaricomycotina</taxon>
        <taxon>Agaricomycetes</taxon>
        <taxon>Agaricomycetidae</taxon>
        <taxon>Boletales</taxon>
        <taxon>Suillineae</taxon>
        <taxon>Suillaceae</taxon>
        <taxon>Suillus</taxon>
    </lineage>
</organism>
<dbReference type="EMBL" id="JABBWE010000091">
    <property type="protein sequence ID" value="KAG1786502.1"/>
    <property type="molecule type" value="Genomic_DNA"/>
</dbReference>
<keyword evidence="5" id="KW-0408">Iron</keyword>
<sequence length="366" mass="40568">MNGSSPSTPDSINIWRTWALTVTYEAGEYTEQKFKAEKTGGGPVIPSPNLDTDLVMACDRLADVLIKAYKNPIQMQVDIARYSKLISPKDTGHNEQREARLLERCPPGHEGKRLVDEPATILDASSAIIAWYLPDALTDTTQKEIREATNLLAPSLEKSVRADGNWRTNQKWFNRGSEDVGATPGCINLSPAWFQQGHENVSDPEVSASLKGPSCENILKAISRPAAIASAALRVMHPEQYWAGLRTLSNLGHIAVSKDLPQMPEALQYWASVFNTLSIISNRETPNHRDHLSIAECFDILTTVGNYSNARMTMPSLQLEFKIVRHGVYDVEGDRIAWAWYMRDSVHIYAGVPSCGWASVDGPYSV</sequence>
<keyword evidence="2" id="KW-0479">Metal-binding</keyword>
<gene>
    <name evidence="7" type="ORF">HD556DRAFT_1414551</name>
</gene>
<evidence type="ECO:0000313" key="7">
    <source>
        <dbReference type="EMBL" id="KAG1786502.1"/>
    </source>
</evidence>
<evidence type="ECO:0000313" key="8">
    <source>
        <dbReference type="Proteomes" id="UP000719766"/>
    </source>
</evidence>
<accession>A0A9P7AC91</accession>
<dbReference type="GO" id="GO:0046872">
    <property type="term" value="F:metal ion binding"/>
    <property type="evidence" value="ECO:0007669"/>
    <property type="project" value="UniProtKB-KW"/>
</dbReference>
<dbReference type="AlphaFoldDB" id="A0A9P7AC91"/>
<dbReference type="OrthoDB" id="2672467at2759"/>
<evidence type="ECO:0000256" key="3">
    <source>
        <dbReference type="ARBA" id="ARBA00022964"/>
    </source>
</evidence>
<dbReference type="RefSeq" id="XP_041153937.1">
    <property type="nucleotide sequence ID" value="XM_041304282.1"/>
</dbReference>
<evidence type="ECO:0000256" key="4">
    <source>
        <dbReference type="ARBA" id="ARBA00023002"/>
    </source>
</evidence>
<comment type="caution">
    <text evidence="7">The sequence shown here is derived from an EMBL/GenBank/DDBJ whole genome shotgun (WGS) entry which is preliminary data.</text>
</comment>
<keyword evidence="4" id="KW-0560">Oxidoreductase</keyword>
<keyword evidence="8" id="KW-1185">Reference proteome</keyword>
<dbReference type="InterPro" id="IPR024779">
    <property type="entry name" value="2OGFeDO_JBP1/TET_oxygenase_dom"/>
</dbReference>
<comment type="cofactor">
    <cofactor evidence="1">
        <name>Fe(2+)</name>
        <dbReference type="ChEBI" id="CHEBI:29033"/>
    </cofactor>
</comment>
<dbReference type="GeneID" id="64598046"/>
<evidence type="ECO:0000256" key="1">
    <source>
        <dbReference type="ARBA" id="ARBA00001954"/>
    </source>
</evidence>
<evidence type="ECO:0000259" key="6">
    <source>
        <dbReference type="Pfam" id="PF12851"/>
    </source>
</evidence>
<feature type="domain" description="2OGFeDO JBP1/TET oxygenase" evidence="6">
    <location>
        <begin position="191"/>
        <end position="322"/>
    </location>
</feature>
<proteinExistence type="predicted"/>
<name>A0A9P7AC91_9AGAM</name>
<dbReference type="Proteomes" id="UP000719766">
    <property type="component" value="Unassembled WGS sequence"/>
</dbReference>
<protein>
    <recommendedName>
        <fullName evidence="6">2OGFeDO JBP1/TET oxygenase domain-containing protein</fullName>
    </recommendedName>
</protein>
<keyword evidence="3" id="KW-0223">Dioxygenase</keyword>
<evidence type="ECO:0000256" key="5">
    <source>
        <dbReference type="ARBA" id="ARBA00023004"/>
    </source>
</evidence>
<dbReference type="GO" id="GO:0051213">
    <property type="term" value="F:dioxygenase activity"/>
    <property type="evidence" value="ECO:0007669"/>
    <property type="project" value="UniProtKB-KW"/>
</dbReference>